<dbReference type="InterPro" id="IPR007657">
    <property type="entry name" value="Glycosyltransferase_61"/>
</dbReference>
<name>A0A2K3DV24_CHLRE</name>
<dbReference type="GeneID" id="66053324"/>
<dbReference type="Proteomes" id="UP000006906">
    <property type="component" value="Chromosome 4"/>
</dbReference>
<dbReference type="KEGG" id="cre:CHLRE_04g233202v5"/>
<evidence type="ECO:0000313" key="2">
    <source>
        <dbReference type="EMBL" id="PNW84369.1"/>
    </source>
</evidence>
<dbReference type="EMBL" id="CM008965">
    <property type="protein sequence ID" value="PNW84369.1"/>
    <property type="molecule type" value="Genomic_DNA"/>
</dbReference>
<keyword evidence="3" id="KW-1185">Reference proteome</keyword>
<gene>
    <name evidence="2" type="ORF">CHLRE_04g233202v5</name>
</gene>
<dbReference type="PANTHER" id="PTHR20961">
    <property type="entry name" value="GLYCOSYLTRANSFERASE"/>
    <property type="match status" value="1"/>
</dbReference>
<feature type="chain" id="PRO_5014358216" evidence="1">
    <location>
        <begin position="27"/>
        <end position="583"/>
    </location>
</feature>
<evidence type="ECO:0000313" key="3">
    <source>
        <dbReference type="Proteomes" id="UP000006906"/>
    </source>
</evidence>
<protein>
    <submittedName>
        <fullName evidence="2">Uncharacterized protein</fullName>
    </submittedName>
</protein>
<dbReference type="GO" id="GO:0016757">
    <property type="term" value="F:glycosyltransferase activity"/>
    <property type="evidence" value="ECO:0000318"/>
    <property type="project" value="GO_Central"/>
</dbReference>
<dbReference type="OrthoDB" id="529565at2759"/>
<proteinExistence type="predicted"/>
<keyword evidence="1" id="KW-0732">Signal</keyword>
<dbReference type="RefSeq" id="XP_042925475.1">
    <property type="nucleotide sequence ID" value="XM_043062123.1"/>
</dbReference>
<feature type="signal peptide" evidence="1">
    <location>
        <begin position="1"/>
        <end position="26"/>
    </location>
</feature>
<accession>A0A2K3DV24</accession>
<dbReference type="AlphaFoldDB" id="A0A2K3DV24"/>
<organism evidence="2 3">
    <name type="scientific">Chlamydomonas reinhardtii</name>
    <name type="common">Chlamydomonas smithii</name>
    <dbReference type="NCBI Taxonomy" id="3055"/>
    <lineage>
        <taxon>Eukaryota</taxon>
        <taxon>Viridiplantae</taxon>
        <taxon>Chlorophyta</taxon>
        <taxon>core chlorophytes</taxon>
        <taxon>Chlorophyceae</taxon>
        <taxon>CS clade</taxon>
        <taxon>Chlamydomonadales</taxon>
        <taxon>Chlamydomonadaceae</taxon>
        <taxon>Chlamydomonas</taxon>
    </lineage>
</organism>
<evidence type="ECO:0000256" key="1">
    <source>
        <dbReference type="SAM" id="SignalP"/>
    </source>
</evidence>
<sequence length="583" mass="64839">MWRRSKLAAVACLVCLCVSLHVAVHAKHRKSSDEGKNRQQEEQAANEAQECVPLDLEALEDYSYCKLYELVCAHQDTLVTHDYRYSFANPKRELVPELPYVDIWNFPAALEANTDALRGRQPKYHLQFRAASAHEPTAALRNPSFSNCTLPVLLAPEFPFNMGEFFARAVSAVHGLALDPRVTLVLLTPQSLGLAPFHSLLMQPYSKYPLITSADLGARGCPVGQERGGRRRVDNEEEDTDWQDVEAGEADTVPAEQAVAWSPDESQPHCFKRLLYCKWDMQARVGVPLAEVAARVVEAMQAAQQLPAPSLVYNGREVTDEEPNDPDHDPRDPVQLRVLIESRHGPVRNIKNMQDLLEACEEADKRGFSAGGFEGIACAATSFSDASTGRVSRSRFLTNVAAVRTAHVLVVVHGAGASNSWWLRQGSSALVELRPCQFGTKYGSWPDKYLPPQHQKSHDRIRFFALNVEDPEQCQNGDIEEGLFNKTIAKGSLTWDHSYFARDKHLRLKPGPFLGFLKHVAELLTPYDTEAYAAAREADRLHGYLLPGGGLVLGKLGVKNATEWAEDEGAEVTVYNDWGGPRY</sequence>
<dbReference type="PANTHER" id="PTHR20961:SF124">
    <property type="entry name" value="GLYCOSYLTRANSFERASE"/>
    <property type="match status" value="1"/>
</dbReference>
<reference evidence="2 3" key="1">
    <citation type="journal article" date="2007" name="Science">
        <title>The Chlamydomonas genome reveals the evolution of key animal and plant functions.</title>
        <authorList>
            <person name="Merchant S.S."/>
            <person name="Prochnik S.E."/>
            <person name="Vallon O."/>
            <person name="Harris E.H."/>
            <person name="Karpowicz S.J."/>
            <person name="Witman G.B."/>
            <person name="Terry A."/>
            <person name="Salamov A."/>
            <person name="Fritz-Laylin L.K."/>
            <person name="Marechal-Drouard L."/>
            <person name="Marshall W.F."/>
            <person name="Qu L.H."/>
            <person name="Nelson D.R."/>
            <person name="Sanderfoot A.A."/>
            <person name="Spalding M.H."/>
            <person name="Kapitonov V.V."/>
            <person name="Ren Q."/>
            <person name="Ferris P."/>
            <person name="Lindquist E."/>
            <person name="Shapiro H."/>
            <person name="Lucas S.M."/>
            <person name="Grimwood J."/>
            <person name="Schmutz J."/>
            <person name="Cardol P."/>
            <person name="Cerutti H."/>
            <person name="Chanfreau G."/>
            <person name="Chen C.L."/>
            <person name="Cognat V."/>
            <person name="Croft M.T."/>
            <person name="Dent R."/>
            <person name="Dutcher S."/>
            <person name="Fernandez E."/>
            <person name="Fukuzawa H."/>
            <person name="Gonzalez-Ballester D."/>
            <person name="Gonzalez-Halphen D."/>
            <person name="Hallmann A."/>
            <person name="Hanikenne M."/>
            <person name="Hippler M."/>
            <person name="Inwood W."/>
            <person name="Jabbari K."/>
            <person name="Kalanon M."/>
            <person name="Kuras R."/>
            <person name="Lefebvre P.A."/>
            <person name="Lemaire S.D."/>
            <person name="Lobanov A.V."/>
            <person name="Lohr M."/>
            <person name="Manuell A."/>
            <person name="Meier I."/>
            <person name="Mets L."/>
            <person name="Mittag M."/>
            <person name="Mittelmeier T."/>
            <person name="Moroney J.V."/>
            <person name="Moseley J."/>
            <person name="Napoli C."/>
            <person name="Nedelcu A.M."/>
            <person name="Niyogi K."/>
            <person name="Novoselov S.V."/>
            <person name="Paulsen I.T."/>
            <person name="Pazour G."/>
            <person name="Purton S."/>
            <person name="Ral J.P."/>
            <person name="Riano-Pachon D.M."/>
            <person name="Riekhof W."/>
            <person name="Rymarquis L."/>
            <person name="Schroda M."/>
            <person name="Stern D."/>
            <person name="Umen J."/>
            <person name="Willows R."/>
            <person name="Wilson N."/>
            <person name="Zimmer S.L."/>
            <person name="Allmer J."/>
            <person name="Balk J."/>
            <person name="Bisova K."/>
            <person name="Chen C.J."/>
            <person name="Elias M."/>
            <person name="Gendler K."/>
            <person name="Hauser C."/>
            <person name="Lamb M.R."/>
            <person name="Ledford H."/>
            <person name="Long J.C."/>
            <person name="Minagawa J."/>
            <person name="Page M.D."/>
            <person name="Pan J."/>
            <person name="Pootakham W."/>
            <person name="Roje S."/>
            <person name="Rose A."/>
            <person name="Stahlberg E."/>
            <person name="Terauchi A.M."/>
            <person name="Yang P."/>
            <person name="Ball S."/>
            <person name="Bowler C."/>
            <person name="Dieckmann C.L."/>
            <person name="Gladyshev V.N."/>
            <person name="Green P."/>
            <person name="Jorgensen R."/>
            <person name="Mayfield S."/>
            <person name="Mueller-Roeber B."/>
            <person name="Rajamani S."/>
            <person name="Sayre R.T."/>
            <person name="Brokstein P."/>
            <person name="Dubchak I."/>
            <person name="Goodstein D."/>
            <person name="Hornick L."/>
            <person name="Huang Y.W."/>
            <person name="Jhaveri J."/>
            <person name="Luo Y."/>
            <person name="Martinez D."/>
            <person name="Ngau W.C."/>
            <person name="Otillar B."/>
            <person name="Poliakov A."/>
            <person name="Porter A."/>
            <person name="Szajkowski L."/>
            <person name="Werner G."/>
            <person name="Zhou K."/>
            <person name="Grigoriev I.V."/>
            <person name="Rokhsar D.S."/>
            <person name="Grossman A.R."/>
        </authorList>
    </citation>
    <scope>NUCLEOTIDE SEQUENCE [LARGE SCALE GENOMIC DNA]</scope>
    <source>
        <strain evidence="3">CC-503</strain>
    </source>
</reference>
<dbReference type="Gramene" id="PNW84369">
    <property type="protein sequence ID" value="PNW84369"/>
    <property type="gene ID" value="CHLRE_04g233202v5"/>
</dbReference>
<dbReference type="InParanoid" id="A0A2K3DV24"/>